<dbReference type="InterPro" id="IPR036388">
    <property type="entry name" value="WH-like_DNA-bd_sf"/>
</dbReference>
<dbReference type="GO" id="GO:0006352">
    <property type="term" value="P:DNA-templated transcription initiation"/>
    <property type="evidence" value="ECO:0007669"/>
    <property type="project" value="InterPro"/>
</dbReference>
<protein>
    <submittedName>
        <fullName evidence="7">RNA polymerase sigma-70 factor (ECF subfamily)</fullName>
    </submittedName>
</protein>
<dbReference type="Gene3D" id="1.10.10.10">
    <property type="entry name" value="Winged helix-like DNA-binding domain superfamily/Winged helix DNA-binding domain"/>
    <property type="match status" value="1"/>
</dbReference>
<dbReference type="PANTHER" id="PTHR43133:SF60">
    <property type="entry name" value="RNA POLYMERASE SIGMA FACTOR SIGV"/>
    <property type="match status" value="1"/>
</dbReference>
<dbReference type="GO" id="GO:0016987">
    <property type="term" value="F:sigma factor activity"/>
    <property type="evidence" value="ECO:0007669"/>
    <property type="project" value="UniProtKB-KW"/>
</dbReference>
<dbReference type="InterPro" id="IPR007627">
    <property type="entry name" value="RNA_pol_sigma70_r2"/>
</dbReference>
<gene>
    <name evidence="7" type="ORF">DFO70_1359</name>
</gene>
<keyword evidence="3" id="KW-0731">Sigma factor</keyword>
<dbReference type="InterPro" id="IPR013249">
    <property type="entry name" value="RNA_pol_sigma70_r4_t2"/>
</dbReference>
<dbReference type="InterPro" id="IPR039425">
    <property type="entry name" value="RNA_pol_sigma-70-like"/>
</dbReference>
<accession>A0A366JGA8</accession>
<proteinExistence type="inferred from homology"/>
<dbReference type="SUPFAM" id="SSF88659">
    <property type="entry name" value="Sigma3 and sigma4 domains of RNA polymerase sigma factors"/>
    <property type="match status" value="1"/>
</dbReference>
<evidence type="ECO:0000256" key="2">
    <source>
        <dbReference type="ARBA" id="ARBA00023015"/>
    </source>
</evidence>
<organism evidence="7 8">
    <name type="scientific">Cytobacillus firmus</name>
    <name type="common">Bacillus firmus</name>
    <dbReference type="NCBI Taxonomy" id="1399"/>
    <lineage>
        <taxon>Bacteria</taxon>
        <taxon>Bacillati</taxon>
        <taxon>Bacillota</taxon>
        <taxon>Bacilli</taxon>
        <taxon>Bacillales</taxon>
        <taxon>Bacillaceae</taxon>
        <taxon>Cytobacillus</taxon>
    </lineage>
</organism>
<keyword evidence="4" id="KW-0804">Transcription</keyword>
<dbReference type="EMBL" id="QNSF01000035">
    <property type="protein sequence ID" value="RBP85993.1"/>
    <property type="molecule type" value="Genomic_DNA"/>
</dbReference>
<evidence type="ECO:0000256" key="4">
    <source>
        <dbReference type="ARBA" id="ARBA00023163"/>
    </source>
</evidence>
<evidence type="ECO:0000256" key="1">
    <source>
        <dbReference type="ARBA" id="ARBA00010641"/>
    </source>
</evidence>
<dbReference type="NCBIfam" id="TIGR02937">
    <property type="entry name" value="sigma70-ECF"/>
    <property type="match status" value="1"/>
</dbReference>
<dbReference type="Gene3D" id="1.10.1740.10">
    <property type="match status" value="1"/>
</dbReference>
<dbReference type="InterPro" id="IPR013324">
    <property type="entry name" value="RNA_pol_sigma_r3/r4-like"/>
</dbReference>
<evidence type="ECO:0000259" key="6">
    <source>
        <dbReference type="Pfam" id="PF08281"/>
    </source>
</evidence>
<name>A0A366JGA8_CYTFI</name>
<dbReference type="Pfam" id="PF08281">
    <property type="entry name" value="Sigma70_r4_2"/>
    <property type="match status" value="1"/>
</dbReference>
<dbReference type="PANTHER" id="PTHR43133">
    <property type="entry name" value="RNA POLYMERASE ECF-TYPE SIGMA FACTO"/>
    <property type="match status" value="1"/>
</dbReference>
<evidence type="ECO:0000313" key="7">
    <source>
        <dbReference type="EMBL" id="RBP85993.1"/>
    </source>
</evidence>
<dbReference type="InterPro" id="IPR014284">
    <property type="entry name" value="RNA_pol_sigma-70_dom"/>
</dbReference>
<feature type="domain" description="RNA polymerase sigma factor 70 region 4 type 2" evidence="6">
    <location>
        <begin position="120"/>
        <end position="171"/>
    </location>
</feature>
<dbReference type="OrthoDB" id="9785675at2"/>
<evidence type="ECO:0000313" key="8">
    <source>
        <dbReference type="Proteomes" id="UP000252731"/>
    </source>
</evidence>
<dbReference type="InterPro" id="IPR013325">
    <property type="entry name" value="RNA_pol_sigma_r2"/>
</dbReference>
<dbReference type="AlphaFoldDB" id="A0A366JGA8"/>
<dbReference type="Proteomes" id="UP000252731">
    <property type="component" value="Unassembled WGS sequence"/>
</dbReference>
<keyword evidence="2" id="KW-0805">Transcription regulation</keyword>
<dbReference type="RefSeq" id="WP_113885737.1">
    <property type="nucleotide sequence ID" value="NZ_QNSF01000035.1"/>
</dbReference>
<feature type="domain" description="RNA polymerase sigma-70 region 2" evidence="5">
    <location>
        <begin position="22"/>
        <end position="86"/>
    </location>
</feature>
<keyword evidence="8" id="KW-1185">Reference proteome</keyword>
<comment type="similarity">
    <text evidence="1">Belongs to the sigma-70 factor family. ECF subfamily.</text>
</comment>
<comment type="caution">
    <text evidence="7">The sequence shown here is derived from an EMBL/GenBank/DDBJ whole genome shotgun (WGS) entry which is preliminary data.</text>
</comment>
<dbReference type="GO" id="GO:0003677">
    <property type="term" value="F:DNA binding"/>
    <property type="evidence" value="ECO:0007669"/>
    <property type="project" value="InterPro"/>
</dbReference>
<evidence type="ECO:0000259" key="5">
    <source>
        <dbReference type="Pfam" id="PF04542"/>
    </source>
</evidence>
<dbReference type="Pfam" id="PF04542">
    <property type="entry name" value="Sigma70_r2"/>
    <property type="match status" value="1"/>
</dbReference>
<evidence type="ECO:0000256" key="3">
    <source>
        <dbReference type="ARBA" id="ARBA00023082"/>
    </source>
</evidence>
<dbReference type="CDD" id="cd06171">
    <property type="entry name" value="Sigma70_r4"/>
    <property type="match status" value="1"/>
</dbReference>
<sequence length="189" mass="22362">MPEDQELIKEILRGSQAAMEVLMRKYYKHIYALVYRKVGNRDTAYDLTQEIFIKMIQRIESYSSKGSFKSWLYQVAVNHCRDYWRSSEYKQTSKHAELLDTIKCEQKSVPYIFERKEMREQVKQAIHSLPDIQREAVILKYFHHMKIQEIAVVTQANVSTVKSRLKQGLGKIAASLERGEESEKKRIRK</sequence>
<reference evidence="7 8" key="1">
    <citation type="submission" date="2018-06" db="EMBL/GenBank/DDBJ databases">
        <title>Freshwater and sediment microbial communities from various areas in North America, analyzing microbe dynamics in response to fracking.</title>
        <authorList>
            <person name="Lamendella R."/>
        </authorList>
    </citation>
    <scope>NUCLEOTIDE SEQUENCE [LARGE SCALE GENOMIC DNA]</scope>
    <source>
        <strain evidence="7 8">14_TX</strain>
    </source>
</reference>
<dbReference type="SUPFAM" id="SSF88946">
    <property type="entry name" value="Sigma2 domain of RNA polymerase sigma factors"/>
    <property type="match status" value="1"/>
</dbReference>